<dbReference type="GeneID" id="64696588"/>
<proteinExistence type="predicted"/>
<protein>
    <submittedName>
        <fullName evidence="2">Uncharacterized protein</fullName>
    </submittedName>
</protein>
<feature type="region of interest" description="Disordered" evidence="1">
    <location>
        <begin position="1"/>
        <end position="55"/>
    </location>
</feature>
<keyword evidence="3" id="KW-1185">Reference proteome</keyword>
<evidence type="ECO:0000256" key="1">
    <source>
        <dbReference type="SAM" id="MobiDB-lite"/>
    </source>
</evidence>
<accession>A0A9P7EVY9</accession>
<name>A0A9P7EVY9_9AGAM</name>
<dbReference type="RefSeq" id="XP_041286788.1">
    <property type="nucleotide sequence ID" value="XM_041434329.1"/>
</dbReference>
<organism evidence="2 3">
    <name type="scientific">Suillus discolor</name>
    <dbReference type="NCBI Taxonomy" id="1912936"/>
    <lineage>
        <taxon>Eukaryota</taxon>
        <taxon>Fungi</taxon>
        <taxon>Dikarya</taxon>
        <taxon>Basidiomycota</taxon>
        <taxon>Agaricomycotina</taxon>
        <taxon>Agaricomycetes</taxon>
        <taxon>Agaricomycetidae</taxon>
        <taxon>Boletales</taxon>
        <taxon>Suillineae</taxon>
        <taxon>Suillaceae</taxon>
        <taxon>Suillus</taxon>
    </lineage>
</organism>
<dbReference type="EMBL" id="JABBWM010000092">
    <property type="protein sequence ID" value="KAG2092155.1"/>
    <property type="molecule type" value="Genomic_DNA"/>
</dbReference>
<dbReference type="Proteomes" id="UP000823399">
    <property type="component" value="Unassembled WGS sequence"/>
</dbReference>
<sequence>MSFTVSECSDEKNVSHSQHSDEESIDEECSDLGGMEDSLCEDGEETNGDDDLELAPDMLPAKRQGLPSSLKSTISEIATMPIPASRIFGIHSPEASFTKVLLRELAVSEFPPMPSKPLLHYRESQLKLSSIGLKSGEYGGRKTTSRKASLFSETVITFGRYPLQAFIGDSKVPEVANISDVLDLPSFLQKRLQSSFFSIRIDPLVDHVKIDKNEVDM</sequence>
<evidence type="ECO:0000313" key="3">
    <source>
        <dbReference type="Proteomes" id="UP000823399"/>
    </source>
</evidence>
<evidence type="ECO:0000313" key="2">
    <source>
        <dbReference type="EMBL" id="KAG2092155.1"/>
    </source>
</evidence>
<dbReference type="AlphaFoldDB" id="A0A9P7EVY9"/>
<comment type="caution">
    <text evidence="2">The sequence shown here is derived from an EMBL/GenBank/DDBJ whole genome shotgun (WGS) entry which is preliminary data.</text>
</comment>
<gene>
    <name evidence="2" type="ORF">F5147DRAFT_657770</name>
</gene>
<feature type="compositionally biased region" description="Acidic residues" evidence="1">
    <location>
        <begin position="38"/>
        <end position="54"/>
    </location>
</feature>
<feature type="compositionally biased region" description="Basic and acidic residues" evidence="1">
    <location>
        <begin position="9"/>
        <end position="22"/>
    </location>
</feature>
<reference evidence="2" key="1">
    <citation type="journal article" date="2020" name="New Phytol.">
        <title>Comparative genomics reveals dynamic genome evolution in host specialist ectomycorrhizal fungi.</title>
        <authorList>
            <person name="Lofgren L.A."/>
            <person name="Nguyen N.H."/>
            <person name="Vilgalys R."/>
            <person name="Ruytinx J."/>
            <person name="Liao H.L."/>
            <person name="Branco S."/>
            <person name="Kuo A."/>
            <person name="LaButti K."/>
            <person name="Lipzen A."/>
            <person name="Andreopoulos W."/>
            <person name="Pangilinan J."/>
            <person name="Riley R."/>
            <person name="Hundley H."/>
            <person name="Na H."/>
            <person name="Barry K."/>
            <person name="Grigoriev I.V."/>
            <person name="Stajich J.E."/>
            <person name="Kennedy P.G."/>
        </authorList>
    </citation>
    <scope>NUCLEOTIDE SEQUENCE</scope>
    <source>
        <strain evidence="2">FC423</strain>
    </source>
</reference>